<dbReference type="Pfam" id="PF01044">
    <property type="entry name" value="Vinculin"/>
    <property type="match status" value="1"/>
</dbReference>
<organism evidence="6 7">
    <name type="scientific">Acrobeloides nanus</name>
    <dbReference type="NCBI Taxonomy" id="290746"/>
    <lineage>
        <taxon>Eukaryota</taxon>
        <taxon>Metazoa</taxon>
        <taxon>Ecdysozoa</taxon>
        <taxon>Nematoda</taxon>
        <taxon>Chromadorea</taxon>
        <taxon>Rhabditida</taxon>
        <taxon>Tylenchina</taxon>
        <taxon>Cephalobomorpha</taxon>
        <taxon>Cephaloboidea</taxon>
        <taxon>Cephalobidae</taxon>
        <taxon>Acrobeloides</taxon>
    </lineage>
</organism>
<dbReference type="Gene3D" id="1.20.120.230">
    <property type="entry name" value="Alpha-catenin/vinculin-like"/>
    <property type="match status" value="1"/>
</dbReference>
<dbReference type="InterPro" id="IPR036723">
    <property type="entry name" value="Alpha-catenin/vinculin-like_sf"/>
</dbReference>
<evidence type="ECO:0000256" key="4">
    <source>
        <dbReference type="ARBA" id="ARBA00022490"/>
    </source>
</evidence>
<dbReference type="AlphaFoldDB" id="A0A914D9R0"/>
<evidence type="ECO:0000256" key="3">
    <source>
        <dbReference type="ARBA" id="ARBA00014125"/>
    </source>
</evidence>
<sequence>MSSGWKLPYYGIHSTLLAKLHLAISVAEKFAAERKSPDPAQEKIIQDGIRSLAQSEVKLNKSHTQLSKPIPVLGSAIVENGLSRASSRRSLPEYVYPDTIRQVVTTDDCPICQIMLPKGPKGCVSRLVILHEEAEDGNAMPDLTRPVGAVSRAVDNLIKV</sequence>
<proteinExistence type="inferred from homology"/>
<dbReference type="WBParaSite" id="ACRNAN_scaffold20318.g31705.t1">
    <property type="protein sequence ID" value="ACRNAN_scaffold20318.g31705.t1"/>
    <property type="gene ID" value="ACRNAN_scaffold20318.g31705"/>
</dbReference>
<comment type="subcellular location">
    <subcellularLocation>
        <location evidence="1">Cytoplasm</location>
    </subcellularLocation>
</comment>
<dbReference type="GO" id="GO:0005737">
    <property type="term" value="C:cytoplasm"/>
    <property type="evidence" value="ECO:0007669"/>
    <property type="project" value="UniProtKB-SubCell"/>
</dbReference>
<dbReference type="InterPro" id="IPR006077">
    <property type="entry name" value="Vinculin/catenin"/>
</dbReference>
<evidence type="ECO:0000256" key="2">
    <source>
        <dbReference type="ARBA" id="ARBA00008376"/>
    </source>
</evidence>
<dbReference type="GO" id="GO:0007155">
    <property type="term" value="P:cell adhesion"/>
    <property type="evidence" value="ECO:0007669"/>
    <property type="project" value="InterPro"/>
</dbReference>
<evidence type="ECO:0000256" key="5">
    <source>
        <dbReference type="ARBA" id="ARBA00023203"/>
    </source>
</evidence>
<dbReference type="GO" id="GO:0071944">
    <property type="term" value="C:cell periphery"/>
    <property type="evidence" value="ECO:0007669"/>
    <property type="project" value="UniProtKB-ARBA"/>
</dbReference>
<evidence type="ECO:0000313" key="7">
    <source>
        <dbReference type="WBParaSite" id="ACRNAN_scaffold20318.g31705.t1"/>
    </source>
</evidence>
<dbReference type="PANTHER" id="PTHR46180">
    <property type="entry name" value="VINCULIN"/>
    <property type="match status" value="1"/>
</dbReference>
<dbReference type="InterPro" id="IPR017997">
    <property type="entry name" value="Vinculin"/>
</dbReference>
<name>A0A914D9R0_9BILA</name>
<keyword evidence="5" id="KW-0009">Actin-binding</keyword>
<evidence type="ECO:0000313" key="6">
    <source>
        <dbReference type="Proteomes" id="UP000887540"/>
    </source>
</evidence>
<dbReference type="SUPFAM" id="SSF47220">
    <property type="entry name" value="alpha-catenin/vinculin-like"/>
    <property type="match status" value="1"/>
</dbReference>
<keyword evidence="4" id="KW-0963">Cytoplasm</keyword>
<keyword evidence="6" id="KW-1185">Reference proteome</keyword>
<dbReference type="GO" id="GO:0051015">
    <property type="term" value="F:actin filament binding"/>
    <property type="evidence" value="ECO:0007669"/>
    <property type="project" value="InterPro"/>
</dbReference>
<protein>
    <recommendedName>
        <fullName evidence="3">Vinculin</fullName>
    </recommendedName>
</protein>
<evidence type="ECO:0000256" key="1">
    <source>
        <dbReference type="ARBA" id="ARBA00004496"/>
    </source>
</evidence>
<reference evidence="7" key="1">
    <citation type="submission" date="2022-11" db="UniProtKB">
        <authorList>
            <consortium name="WormBaseParasite"/>
        </authorList>
    </citation>
    <scope>IDENTIFICATION</scope>
</reference>
<dbReference type="Proteomes" id="UP000887540">
    <property type="component" value="Unplaced"/>
</dbReference>
<comment type="similarity">
    <text evidence="2">Belongs to the vinculin/alpha-catenin family.</text>
</comment>
<accession>A0A914D9R0</accession>